<dbReference type="InterPro" id="IPR023214">
    <property type="entry name" value="HAD_sf"/>
</dbReference>
<dbReference type="GO" id="GO:0000287">
    <property type="term" value="F:magnesium ion binding"/>
    <property type="evidence" value="ECO:0007669"/>
    <property type="project" value="TreeGrafter"/>
</dbReference>
<dbReference type="GO" id="GO:0016791">
    <property type="term" value="F:phosphatase activity"/>
    <property type="evidence" value="ECO:0007669"/>
    <property type="project" value="TreeGrafter"/>
</dbReference>
<dbReference type="OrthoDB" id="3180855at2"/>
<accession>A0A3Q8WTN4</accession>
<evidence type="ECO:0000313" key="1">
    <source>
        <dbReference type="EMBL" id="AZN29986.1"/>
    </source>
</evidence>
<dbReference type="SUPFAM" id="SSF56784">
    <property type="entry name" value="HAD-like"/>
    <property type="match status" value="1"/>
</dbReference>
<dbReference type="GO" id="GO:0005829">
    <property type="term" value="C:cytosol"/>
    <property type="evidence" value="ECO:0007669"/>
    <property type="project" value="TreeGrafter"/>
</dbReference>
<keyword evidence="2" id="KW-1185">Reference proteome</keyword>
<dbReference type="AlphaFoldDB" id="A0A3Q8WTN4"/>
<dbReference type="PANTHER" id="PTHR10000:SF8">
    <property type="entry name" value="HAD SUPERFAMILY HYDROLASE-LIKE, TYPE 3"/>
    <property type="match status" value="1"/>
</dbReference>
<name>A0A3Q8WTN4_9ACTO</name>
<dbReference type="InterPro" id="IPR006379">
    <property type="entry name" value="HAD-SF_hydro_IIB"/>
</dbReference>
<dbReference type="KEGG" id="fsl:EJO69_06440"/>
<dbReference type="Gene3D" id="3.40.50.1000">
    <property type="entry name" value="HAD superfamily/HAD-like"/>
    <property type="match status" value="1"/>
</dbReference>
<dbReference type="PANTHER" id="PTHR10000">
    <property type="entry name" value="PHOSPHOSERINE PHOSPHATASE"/>
    <property type="match status" value="1"/>
</dbReference>
<gene>
    <name evidence="1" type="ORF">EJO69_06440</name>
</gene>
<dbReference type="Proteomes" id="UP000270021">
    <property type="component" value="Chromosome"/>
</dbReference>
<organism evidence="1 2">
    <name type="scientific">Flaviflexus salsibiostraticola</name>
    <dbReference type="NCBI Taxonomy" id="1282737"/>
    <lineage>
        <taxon>Bacteria</taxon>
        <taxon>Bacillati</taxon>
        <taxon>Actinomycetota</taxon>
        <taxon>Actinomycetes</taxon>
        <taxon>Actinomycetales</taxon>
        <taxon>Actinomycetaceae</taxon>
        <taxon>Flaviflexus</taxon>
    </lineage>
</organism>
<dbReference type="RefSeq" id="WP_126040342.1">
    <property type="nucleotide sequence ID" value="NZ_CP034438.1"/>
</dbReference>
<dbReference type="Gene3D" id="3.30.1240.10">
    <property type="match status" value="1"/>
</dbReference>
<keyword evidence="1" id="KW-0378">Hydrolase</keyword>
<sequence length="289" mass="31693">MPISMDDSLPDNIGEFRAAVFDVDGTLARDDSQISDRTIEALARLADTGVDIIIATGRTAPAAVSILHRVGVSGYAIACNGAITVHTDQDEPVSTMPIRDEVFDAAVEYCRSADVQVAIFTPTALHCDRQAEAWHFLHESNEGMIPHVADPTSVPQRDRLKFMIYVSREQDPIVGPELRRRFPAVMKTLPEYYEINEPGVDKWVGVEAALNDLGIAPEEALGMGDSENDLSWLPRIGMPIAMGNAFDSVKAECRYQIGGNEEDRAAAFIERWADHREMAGLAEPVDNIA</sequence>
<dbReference type="Pfam" id="PF08282">
    <property type="entry name" value="Hydrolase_3"/>
    <property type="match status" value="1"/>
</dbReference>
<evidence type="ECO:0000313" key="2">
    <source>
        <dbReference type="Proteomes" id="UP000270021"/>
    </source>
</evidence>
<dbReference type="EMBL" id="CP034438">
    <property type="protein sequence ID" value="AZN29986.1"/>
    <property type="molecule type" value="Genomic_DNA"/>
</dbReference>
<dbReference type="InterPro" id="IPR036412">
    <property type="entry name" value="HAD-like_sf"/>
</dbReference>
<reference evidence="1 2" key="1">
    <citation type="submission" date="2018-12" db="EMBL/GenBank/DDBJ databases">
        <title>Complete genome sequence of Flaviflexus salsibiostraticola KCTC 33148.</title>
        <authorList>
            <person name="Bae J.-W."/>
        </authorList>
    </citation>
    <scope>NUCLEOTIDE SEQUENCE [LARGE SCALE GENOMIC DNA]</scope>
    <source>
        <strain evidence="1 2">KCTC 33148</strain>
    </source>
</reference>
<proteinExistence type="predicted"/>
<protein>
    <submittedName>
        <fullName evidence="1">HAD family hydrolase</fullName>
    </submittedName>
</protein>
<dbReference type="NCBIfam" id="TIGR01484">
    <property type="entry name" value="HAD-SF-IIB"/>
    <property type="match status" value="1"/>
</dbReference>